<comment type="caution">
    <text evidence="1">The sequence shown here is derived from an EMBL/GenBank/DDBJ whole genome shotgun (WGS) entry which is preliminary data.</text>
</comment>
<proteinExistence type="predicted"/>
<sequence length="153" mass="17363">MNGKGARVRRRSIIHGNGKWRREREKHDIWKNKFEVFSPSSKGLKVHVGGGANSCENDNCSSSIDIPLMSKLNAPLKAELDISNFNQTAERSYTKGDGTVQIEELVAAVDNKTEDFGRKLTKVRENTAKKNCTLDVKTEHTCKRHQFVDYNRQ</sequence>
<evidence type="ECO:0000313" key="1">
    <source>
        <dbReference type="EMBL" id="CAG2213474.1"/>
    </source>
</evidence>
<dbReference type="Proteomes" id="UP000683360">
    <property type="component" value="Unassembled WGS sequence"/>
</dbReference>
<dbReference type="AlphaFoldDB" id="A0A8S3S503"/>
<protein>
    <submittedName>
        <fullName evidence="1">Uncharacterized protein</fullName>
    </submittedName>
</protein>
<accession>A0A8S3S503</accession>
<evidence type="ECO:0000313" key="2">
    <source>
        <dbReference type="Proteomes" id="UP000683360"/>
    </source>
</evidence>
<dbReference type="EMBL" id="CAJPWZ010001354">
    <property type="protein sequence ID" value="CAG2213474.1"/>
    <property type="molecule type" value="Genomic_DNA"/>
</dbReference>
<gene>
    <name evidence="1" type="ORF">MEDL_27377</name>
</gene>
<name>A0A8S3S503_MYTED</name>
<keyword evidence="2" id="KW-1185">Reference proteome</keyword>
<reference evidence="1" key="1">
    <citation type="submission" date="2021-03" db="EMBL/GenBank/DDBJ databases">
        <authorList>
            <person name="Bekaert M."/>
        </authorList>
    </citation>
    <scope>NUCLEOTIDE SEQUENCE</scope>
</reference>
<organism evidence="1 2">
    <name type="scientific">Mytilus edulis</name>
    <name type="common">Blue mussel</name>
    <dbReference type="NCBI Taxonomy" id="6550"/>
    <lineage>
        <taxon>Eukaryota</taxon>
        <taxon>Metazoa</taxon>
        <taxon>Spiralia</taxon>
        <taxon>Lophotrochozoa</taxon>
        <taxon>Mollusca</taxon>
        <taxon>Bivalvia</taxon>
        <taxon>Autobranchia</taxon>
        <taxon>Pteriomorphia</taxon>
        <taxon>Mytilida</taxon>
        <taxon>Mytiloidea</taxon>
        <taxon>Mytilidae</taxon>
        <taxon>Mytilinae</taxon>
        <taxon>Mytilus</taxon>
    </lineage>
</organism>